<dbReference type="PANTHER" id="PTHR12141:SF1">
    <property type="entry name" value="PRKCA-BINDING PROTEIN"/>
    <property type="match status" value="1"/>
</dbReference>
<name>A0A8T2J682_9PIPI</name>
<dbReference type="GO" id="GO:0043005">
    <property type="term" value="C:neuron projection"/>
    <property type="evidence" value="ECO:0007669"/>
    <property type="project" value="TreeGrafter"/>
</dbReference>
<dbReference type="PANTHER" id="PTHR12141">
    <property type="entry name" value="ARFAPTIN-RELATED"/>
    <property type="match status" value="1"/>
</dbReference>
<dbReference type="GO" id="GO:0032588">
    <property type="term" value="C:trans-Golgi network membrane"/>
    <property type="evidence" value="ECO:0007669"/>
    <property type="project" value="TreeGrafter"/>
</dbReference>
<keyword evidence="4" id="KW-1185">Reference proteome</keyword>
<dbReference type="GO" id="GO:0005080">
    <property type="term" value="F:protein kinase C binding"/>
    <property type="evidence" value="ECO:0007669"/>
    <property type="project" value="TreeGrafter"/>
</dbReference>
<accession>A0A8T2J682</accession>
<dbReference type="FunFam" id="2.30.42.10:FF:000073">
    <property type="entry name" value="Interacting with PRKCA"/>
    <property type="match status" value="1"/>
</dbReference>
<feature type="region of interest" description="Disordered" evidence="1">
    <location>
        <begin position="1"/>
        <end position="24"/>
    </location>
</feature>
<protein>
    <recommendedName>
        <fullName evidence="2">PDZ domain-containing protein</fullName>
    </recommendedName>
</protein>
<dbReference type="SUPFAM" id="SSF50156">
    <property type="entry name" value="PDZ domain-like"/>
    <property type="match status" value="1"/>
</dbReference>
<dbReference type="Proteomes" id="UP000812440">
    <property type="component" value="Chromosome 3"/>
</dbReference>
<reference evidence="3" key="1">
    <citation type="thesis" date="2020" institute="ProQuest LLC" country="789 East Eisenhower Parkway, Ann Arbor, MI, USA">
        <title>Comparative Genomics and Chromosome Evolution.</title>
        <authorList>
            <person name="Mudd A.B."/>
        </authorList>
    </citation>
    <scope>NUCLEOTIDE SEQUENCE</scope>
    <source>
        <strain evidence="3">Female2</strain>
        <tissue evidence="3">Blood</tissue>
    </source>
</reference>
<organism evidence="3 4">
    <name type="scientific">Hymenochirus boettgeri</name>
    <name type="common">Congo dwarf clawed frog</name>
    <dbReference type="NCBI Taxonomy" id="247094"/>
    <lineage>
        <taxon>Eukaryota</taxon>
        <taxon>Metazoa</taxon>
        <taxon>Chordata</taxon>
        <taxon>Craniata</taxon>
        <taxon>Vertebrata</taxon>
        <taxon>Euteleostomi</taxon>
        <taxon>Amphibia</taxon>
        <taxon>Batrachia</taxon>
        <taxon>Anura</taxon>
        <taxon>Pipoidea</taxon>
        <taxon>Pipidae</taxon>
        <taxon>Pipinae</taxon>
        <taxon>Hymenochirus</taxon>
    </lineage>
</organism>
<dbReference type="PROSITE" id="PS50106">
    <property type="entry name" value="PDZ"/>
    <property type="match status" value="1"/>
</dbReference>
<dbReference type="GO" id="GO:0034315">
    <property type="term" value="P:regulation of Arp2/3 complex-mediated actin nucleation"/>
    <property type="evidence" value="ECO:0007669"/>
    <property type="project" value="TreeGrafter"/>
</dbReference>
<comment type="caution">
    <text evidence="3">The sequence shown here is derived from an EMBL/GenBank/DDBJ whole genome shotgun (WGS) entry which is preliminary data.</text>
</comment>
<dbReference type="OrthoDB" id="5917245at2759"/>
<dbReference type="GO" id="GO:0043113">
    <property type="term" value="P:receptor clustering"/>
    <property type="evidence" value="ECO:0007669"/>
    <property type="project" value="TreeGrafter"/>
</dbReference>
<evidence type="ECO:0000313" key="3">
    <source>
        <dbReference type="EMBL" id="KAG8439842.1"/>
    </source>
</evidence>
<dbReference type="InterPro" id="IPR030798">
    <property type="entry name" value="Arfaptin_fam"/>
</dbReference>
<evidence type="ECO:0000313" key="4">
    <source>
        <dbReference type="Proteomes" id="UP000812440"/>
    </source>
</evidence>
<dbReference type="GO" id="GO:0002092">
    <property type="term" value="P:positive regulation of receptor internalization"/>
    <property type="evidence" value="ECO:0007669"/>
    <property type="project" value="TreeGrafter"/>
</dbReference>
<dbReference type="SMART" id="SM00228">
    <property type="entry name" value="PDZ"/>
    <property type="match status" value="1"/>
</dbReference>
<evidence type="ECO:0000259" key="2">
    <source>
        <dbReference type="PROSITE" id="PS50106"/>
    </source>
</evidence>
<dbReference type="InterPro" id="IPR036034">
    <property type="entry name" value="PDZ_sf"/>
</dbReference>
<dbReference type="GO" id="GO:0014069">
    <property type="term" value="C:postsynaptic density"/>
    <property type="evidence" value="ECO:0007669"/>
    <property type="project" value="TreeGrafter"/>
</dbReference>
<feature type="domain" description="PDZ" evidence="2">
    <location>
        <begin position="47"/>
        <end position="130"/>
    </location>
</feature>
<dbReference type="GO" id="GO:0098842">
    <property type="term" value="C:postsynaptic early endosome"/>
    <property type="evidence" value="ECO:0007669"/>
    <property type="project" value="TreeGrafter"/>
</dbReference>
<dbReference type="Gene3D" id="2.30.42.10">
    <property type="match status" value="1"/>
</dbReference>
<dbReference type="GO" id="GO:0008021">
    <property type="term" value="C:synaptic vesicle"/>
    <property type="evidence" value="ECO:0007669"/>
    <property type="project" value="TreeGrafter"/>
</dbReference>
<evidence type="ECO:0000256" key="1">
    <source>
        <dbReference type="SAM" id="MobiDB-lite"/>
    </source>
</evidence>
<gene>
    <name evidence="3" type="ORF">GDO86_005855</name>
</gene>
<dbReference type="GO" id="GO:0097062">
    <property type="term" value="P:dendritic spine maintenance"/>
    <property type="evidence" value="ECO:0007669"/>
    <property type="project" value="TreeGrafter"/>
</dbReference>
<dbReference type="GO" id="GO:0006886">
    <property type="term" value="P:intracellular protein transport"/>
    <property type="evidence" value="ECO:0007669"/>
    <property type="project" value="TreeGrafter"/>
</dbReference>
<dbReference type="CDD" id="cd06722">
    <property type="entry name" value="PDZ_PICK1-like"/>
    <property type="match status" value="1"/>
</dbReference>
<dbReference type="EMBL" id="JAACNH010000006">
    <property type="protein sequence ID" value="KAG8439842.1"/>
    <property type="molecule type" value="Genomic_DNA"/>
</dbReference>
<dbReference type="AlphaFoldDB" id="A0A8T2J682"/>
<dbReference type="Pfam" id="PF00595">
    <property type="entry name" value="PDZ"/>
    <property type="match status" value="1"/>
</dbReference>
<dbReference type="GO" id="GO:0005543">
    <property type="term" value="F:phospholipid binding"/>
    <property type="evidence" value="ECO:0007669"/>
    <property type="project" value="TreeGrafter"/>
</dbReference>
<sequence length="134" mass="14206">MRKCNGEKLTGNLHSSGGRLLENSEMFSDPDYELEEDKLGIPTVPGTVALKKDSQNVIGISIGGGAQHCPCLYIVQVFDNTPASQDGTIAAGDEITGVNGKSVKGKTKVEVAKMIQNVKVSIFVSTLSKSPGRR</sequence>
<proteinExistence type="predicted"/>
<dbReference type="GO" id="GO:0005886">
    <property type="term" value="C:plasma membrane"/>
    <property type="evidence" value="ECO:0007669"/>
    <property type="project" value="GOC"/>
</dbReference>
<dbReference type="InterPro" id="IPR001478">
    <property type="entry name" value="PDZ"/>
</dbReference>